<dbReference type="Pfam" id="PF13354">
    <property type="entry name" value="Beta-lactamase2"/>
    <property type="match status" value="1"/>
</dbReference>
<comment type="caution">
    <text evidence="5">The sequence shown here is derived from an EMBL/GenBank/DDBJ whole genome shotgun (WGS) entry which is preliminary data.</text>
</comment>
<dbReference type="PANTHER" id="PTHR35333">
    <property type="entry name" value="BETA-LACTAMASE"/>
    <property type="match status" value="1"/>
</dbReference>
<proteinExistence type="inferred from homology"/>
<dbReference type="EC" id="3.5.2.6" evidence="3"/>
<protein>
    <recommendedName>
        <fullName evidence="3">beta-lactamase</fullName>
        <ecNumber evidence="3">3.5.2.6</ecNumber>
    </recommendedName>
</protein>
<reference evidence="5" key="1">
    <citation type="submission" date="2022-10" db="EMBL/GenBank/DDBJ databases">
        <authorList>
            <person name="Yu W.X."/>
        </authorList>
    </citation>
    <scope>NUCLEOTIDE SEQUENCE</scope>
    <source>
        <strain evidence="5">AAT</strain>
    </source>
</reference>
<organism evidence="5 6">
    <name type="scientific">Plebeiibacterium sediminum</name>
    <dbReference type="NCBI Taxonomy" id="2992112"/>
    <lineage>
        <taxon>Bacteria</taxon>
        <taxon>Pseudomonadati</taxon>
        <taxon>Bacteroidota</taxon>
        <taxon>Bacteroidia</taxon>
        <taxon>Marinilabiliales</taxon>
        <taxon>Marinilabiliaceae</taxon>
        <taxon>Plebeiibacterium</taxon>
    </lineage>
</organism>
<dbReference type="Gene3D" id="3.40.710.10">
    <property type="entry name" value="DD-peptidase/beta-lactamase superfamily"/>
    <property type="match status" value="1"/>
</dbReference>
<comment type="similarity">
    <text evidence="2">Belongs to the class-A beta-lactamase family.</text>
</comment>
<dbReference type="InterPro" id="IPR000871">
    <property type="entry name" value="Beta-lactam_class-A"/>
</dbReference>
<keyword evidence="5" id="KW-0378">Hydrolase</keyword>
<dbReference type="Proteomes" id="UP001209229">
    <property type="component" value="Unassembled WGS sequence"/>
</dbReference>
<dbReference type="InterPro" id="IPR012338">
    <property type="entry name" value="Beta-lactam/transpept-like"/>
</dbReference>
<name>A0AAE3SHG8_9BACT</name>
<comment type="catalytic activity">
    <reaction evidence="1">
        <text>a beta-lactam + H2O = a substituted beta-amino acid</text>
        <dbReference type="Rhea" id="RHEA:20401"/>
        <dbReference type="ChEBI" id="CHEBI:15377"/>
        <dbReference type="ChEBI" id="CHEBI:35627"/>
        <dbReference type="ChEBI" id="CHEBI:140347"/>
        <dbReference type="EC" id="3.5.2.6"/>
    </reaction>
</comment>
<evidence type="ECO:0000313" key="5">
    <source>
        <dbReference type="EMBL" id="MCW3788193.1"/>
    </source>
</evidence>
<evidence type="ECO:0000259" key="4">
    <source>
        <dbReference type="Pfam" id="PF13354"/>
    </source>
</evidence>
<sequence length="327" mass="37478">MKRSKKIGFGAFVGLIVMGGLLTKGHVWAKEYRDVNSENATAEIILQPKGLPIFVNDSLFVPLREQLNSNFQKKLEETIYKNKKWAKLIKEQRLAIGVVDLSSPQNVKFARINGNHMMYAASLPKIAVLLAMEDAMEKGEIKETSEIKSDMRLMMSKSNNQCTTRLIDMLGFNKISKVLQDPQYDLYDEDYGGGIWVGKRYAKTGARVPDPLEGISHAATATQVCRFYYMLAYGKLVNYERSREMLEYMSDPELHHKFVNTLDRLAPRARVYRKSGTWHEYHADSVLVWGPEWRRYILVGLVEDAEGENILRELMSEIDKMLKPKST</sequence>
<dbReference type="EMBL" id="JAPDPJ010000046">
    <property type="protein sequence ID" value="MCW3788193.1"/>
    <property type="molecule type" value="Genomic_DNA"/>
</dbReference>
<dbReference type="GO" id="GO:0008800">
    <property type="term" value="F:beta-lactamase activity"/>
    <property type="evidence" value="ECO:0007669"/>
    <property type="project" value="UniProtKB-EC"/>
</dbReference>
<evidence type="ECO:0000256" key="3">
    <source>
        <dbReference type="ARBA" id="ARBA00012865"/>
    </source>
</evidence>
<evidence type="ECO:0000313" key="6">
    <source>
        <dbReference type="Proteomes" id="UP001209229"/>
    </source>
</evidence>
<dbReference type="SUPFAM" id="SSF56601">
    <property type="entry name" value="beta-lactamase/transpeptidase-like"/>
    <property type="match status" value="1"/>
</dbReference>
<dbReference type="GO" id="GO:0046677">
    <property type="term" value="P:response to antibiotic"/>
    <property type="evidence" value="ECO:0007669"/>
    <property type="project" value="InterPro"/>
</dbReference>
<dbReference type="PANTHER" id="PTHR35333:SF3">
    <property type="entry name" value="BETA-LACTAMASE-TYPE TRANSPEPTIDASE FOLD CONTAINING PROTEIN"/>
    <property type="match status" value="1"/>
</dbReference>
<gene>
    <name evidence="5" type="ORF">OM075_17105</name>
</gene>
<dbReference type="RefSeq" id="WP_301191754.1">
    <property type="nucleotide sequence ID" value="NZ_JAPDPJ010000046.1"/>
</dbReference>
<evidence type="ECO:0000256" key="1">
    <source>
        <dbReference type="ARBA" id="ARBA00001526"/>
    </source>
</evidence>
<dbReference type="AlphaFoldDB" id="A0AAE3SHG8"/>
<keyword evidence="6" id="KW-1185">Reference proteome</keyword>
<evidence type="ECO:0000256" key="2">
    <source>
        <dbReference type="ARBA" id="ARBA00009009"/>
    </source>
</evidence>
<dbReference type="InterPro" id="IPR045155">
    <property type="entry name" value="Beta-lactam_cat"/>
</dbReference>
<accession>A0AAE3SHG8</accession>
<dbReference type="GO" id="GO:0030655">
    <property type="term" value="P:beta-lactam antibiotic catabolic process"/>
    <property type="evidence" value="ECO:0007669"/>
    <property type="project" value="InterPro"/>
</dbReference>
<feature type="domain" description="Beta-lactamase class A catalytic" evidence="4">
    <location>
        <begin position="151"/>
        <end position="299"/>
    </location>
</feature>